<dbReference type="PANTHER" id="PTHR11934:SF0">
    <property type="entry name" value="RIBOSE-5-PHOSPHATE ISOMERASE"/>
    <property type="match status" value="1"/>
</dbReference>
<dbReference type="GO" id="GO:0006014">
    <property type="term" value="P:D-ribose metabolic process"/>
    <property type="evidence" value="ECO:0007669"/>
    <property type="project" value="TreeGrafter"/>
</dbReference>
<accession>A0A4T0FTA1</accession>
<evidence type="ECO:0000256" key="11">
    <source>
        <dbReference type="ARBA" id="ARBA00023136"/>
    </source>
</evidence>
<dbReference type="GO" id="GO:0016020">
    <property type="term" value="C:membrane"/>
    <property type="evidence" value="ECO:0007669"/>
    <property type="project" value="InterPro"/>
</dbReference>
<dbReference type="InterPro" id="IPR011012">
    <property type="entry name" value="Longin-like_dom_sf"/>
</dbReference>
<evidence type="ECO:0000256" key="9">
    <source>
        <dbReference type="ARBA" id="ARBA00022927"/>
    </source>
</evidence>
<feature type="domain" description="Longin" evidence="19">
    <location>
        <begin position="1"/>
        <end position="79"/>
    </location>
</feature>
<gene>
    <name evidence="21" type="ORF">E3P99_00952</name>
</gene>
<feature type="domain" description="V-SNARE coiled-coil homology" evidence="20">
    <location>
        <begin position="97"/>
        <end position="157"/>
    </location>
</feature>
<keyword evidence="22" id="KW-1185">Reference proteome</keyword>
<evidence type="ECO:0000256" key="5">
    <source>
        <dbReference type="ARBA" id="ARBA00011959"/>
    </source>
</evidence>
<reference evidence="21 22" key="1">
    <citation type="submission" date="2019-03" db="EMBL/GenBank/DDBJ databases">
        <title>Sequencing 23 genomes of Wallemia ichthyophaga.</title>
        <authorList>
            <person name="Gostincar C."/>
        </authorList>
    </citation>
    <scope>NUCLEOTIDE SEQUENCE [LARGE SCALE GENOMIC DNA]</scope>
    <source>
        <strain evidence="21 22">EXF-5753</strain>
    </source>
</reference>
<dbReference type="AlphaFoldDB" id="A0A4T0FTA1"/>
<dbReference type="Gene3D" id="1.20.5.110">
    <property type="match status" value="1"/>
</dbReference>
<dbReference type="UniPathway" id="UPA00115">
    <property type="reaction ID" value="UER00412"/>
</dbReference>
<dbReference type="SUPFAM" id="SSF58038">
    <property type="entry name" value="SNARE fusion complex"/>
    <property type="match status" value="1"/>
</dbReference>
<comment type="caution">
    <text evidence="21">The sequence shown here is derived from an EMBL/GenBank/DDBJ whole genome shotgun (WGS) entry which is preliminary data.</text>
</comment>
<evidence type="ECO:0000256" key="1">
    <source>
        <dbReference type="ARBA" id="ARBA00001713"/>
    </source>
</evidence>
<evidence type="ECO:0000256" key="10">
    <source>
        <dbReference type="ARBA" id="ARBA00022989"/>
    </source>
</evidence>
<keyword evidence="11 18" id="KW-0472">Membrane</keyword>
<dbReference type="InterPro" id="IPR020672">
    <property type="entry name" value="Ribose5P_isomerase_typA_subgr"/>
</dbReference>
<dbReference type="InterPro" id="IPR010908">
    <property type="entry name" value="Longin_dom"/>
</dbReference>
<evidence type="ECO:0000259" key="20">
    <source>
        <dbReference type="PROSITE" id="PS50892"/>
    </source>
</evidence>
<dbReference type="FunFam" id="3.40.50.1360:FF:000014">
    <property type="entry name" value="Ribose 5-phosphate isomerase"/>
    <property type="match status" value="1"/>
</dbReference>
<dbReference type="CDD" id="cd14824">
    <property type="entry name" value="Longin"/>
    <property type="match status" value="1"/>
</dbReference>
<feature type="transmembrane region" description="Helical" evidence="18">
    <location>
        <begin position="191"/>
        <end position="217"/>
    </location>
</feature>
<dbReference type="HAMAP" id="MF_00170">
    <property type="entry name" value="Rib_5P_isom_A"/>
    <property type="match status" value="1"/>
</dbReference>
<comment type="pathway">
    <text evidence="2">Carbohydrate degradation; pentose phosphate pathway; D-ribose 5-phosphate from D-ribulose 5-phosphate (non-oxidative stage): step 1/1.</text>
</comment>
<dbReference type="Pfam" id="PF00957">
    <property type="entry name" value="Synaptobrevin"/>
    <property type="match status" value="1"/>
</dbReference>
<organism evidence="21 22">
    <name type="scientific">Wallemia hederae</name>
    <dbReference type="NCBI Taxonomy" id="1540922"/>
    <lineage>
        <taxon>Eukaryota</taxon>
        <taxon>Fungi</taxon>
        <taxon>Dikarya</taxon>
        <taxon>Basidiomycota</taxon>
        <taxon>Wallemiomycotina</taxon>
        <taxon>Wallemiomycetes</taxon>
        <taxon>Wallemiales</taxon>
        <taxon>Wallemiaceae</taxon>
        <taxon>Wallemia</taxon>
    </lineage>
</organism>
<dbReference type="NCBIfam" id="TIGR00021">
    <property type="entry name" value="rpiA"/>
    <property type="match status" value="1"/>
</dbReference>
<dbReference type="GO" id="GO:0015031">
    <property type="term" value="P:protein transport"/>
    <property type="evidence" value="ECO:0007669"/>
    <property type="project" value="UniProtKB-KW"/>
</dbReference>
<dbReference type="PANTHER" id="PTHR11934">
    <property type="entry name" value="RIBOSE-5-PHOSPHATE ISOMERASE"/>
    <property type="match status" value="1"/>
</dbReference>
<evidence type="ECO:0000256" key="2">
    <source>
        <dbReference type="ARBA" id="ARBA00004988"/>
    </source>
</evidence>
<dbReference type="FunFam" id="1.20.5.110:FF:000004">
    <property type="entry name" value="Vesicle-associated membrane protein 7"/>
    <property type="match status" value="1"/>
</dbReference>
<dbReference type="GO" id="GO:0009052">
    <property type="term" value="P:pentose-phosphate shunt, non-oxidative branch"/>
    <property type="evidence" value="ECO:0007669"/>
    <property type="project" value="InterPro"/>
</dbReference>
<name>A0A4T0FTA1_9BASI</name>
<evidence type="ECO:0000256" key="6">
    <source>
        <dbReference type="ARBA" id="ARBA00019150"/>
    </source>
</evidence>
<evidence type="ECO:0000313" key="22">
    <source>
        <dbReference type="Proteomes" id="UP000310189"/>
    </source>
</evidence>
<evidence type="ECO:0000256" key="8">
    <source>
        <dbReference type="ARBA" id="ARBA00022692"/>
    </source>
</evidence>
<evidence type="ECO:0000256" key="15">
    <source>
        <dbReference type="ARBA" id="ARBA00032273"/>
    </source>
</evidence>
<feature type="transmembrane region" description="Helical" evidence="18">
    <location>
        <begin position="161"/>
        <end position="179"/>
    </location>
</feature>
<proteinExistence type="inferred from homology"/>
<comment type="similarity">
    <text evidence="3">Belongs to the synaptobrevin family.</text>
</comment>
<evidence type="ECO:0000256" key="17">
    <source>
        <dbReference type="PROSITE-ProRule" id="PRU00290"/>
    </source>
</evidence>
<dbReference type="OrthoDB" id="1555531at2759"/>
<keyword evidence="8 18" id="KW-0812">Transmembrane</keyword>
<dbReference type="CDD" id="cd01398">
    <property type="entry name" value="RPI_A"/>
    <property type="match status" value="1"/>
</dbReference>
<dbReference type="InterPro" id="IPR042855">
    <property type="entry name" value="V_SNARE_CC"/>
</dbReference>
<dbReference type="CDD" id="cd15843">
    <property type="entry name" value="R-SNARE"/>
    <property type="match status" value="1"/>
</dbReference>
<dbReference type="PROSITE" id="PS50892">
    <property type="entry name" value="V_SNARE"/>
    <property type="match status" value="1"/>
</dbReference>
<dbReference type="EMBL" id="SPNW01000010">
    <property type="protein sequence ID" value="TIA91761.1"/>
    <property type="molecule type" value="Genomic_DNA"/>
</dbReference>
<dbReference type="GO" id="GO:0004751">
    <property type="term" value="F:ribose-5-phosphate isomerase activity"/>
    <property type="evidence" value="ECO:0007669"/>
    <property type="project" value="UniProtKB-EC"/>
</dbReference>
<evidence type="ECO:0000256" key="16">
    <source>
        <dbReference type="ARBA" id="ARBA00046280"/>
    </source>
</evidence>
<keyword evidence="7" id="KW-0813">Transport</keyword>
<evidence type="ECO:0000259" key="19">
    <source>
        <dbReference type="PROSITE" id="PS50859"/>
    </source>
</evidence>
<protein>
    <recommendedName>
        <fullName evidence="6">Ribose-5-phosphate isomerase</fullName>
        <ecNumber evidence="5">5.3.1.6</ecNumber>
    </recommendedName>
    <alternativeName>
        <fullName evidence="15">D-ribose-5-phosphate ketol-isomerase</fullName>
    </alternativeName>
    <alternativeName>
        <fullName evidence="14">Phosphoriboisomerase</fullName>
    </alternativeName>
    <alternativeName>
        <fullName evidence="13">Synaptobrevin homolog YKT6</fullName>
    </alternativeName>
</protein>
<evidence type="ECO:0000313" key="21">
    <source>
        <dbReference type="EMBL" id="TIA91761.1"/>
    </source>
</evidence>
<keyword evidence="9" id="KW-0653">Protein transport</keyword>
<keyword evidence="12" id="KW-0413">Isomerase</keyword>
<dbReference type="InterPro" id="IPR004788">
    <property type="entry name" value="Ribose5P_isomerase_type_A"/>
</dbReference>
<dbReference type="NCBIfam" id="NF001924">
    <property type="entry name" value="PRK00702.1"/>
    <property type="match status" value="1"/>
</dbReference>
<evidence type="ECO:0000256" key="7">
    <source>
        <dbReference type="ARBA" id="ARBA00022448"/>
    </source>
</evidence>
<dbReference type="SUPFAM" id="SSF64356">
    <property type="entry name" value="SNARE-like"/>
    <property type="match status" value="1"/>
</dbReference>
<dbReference type="Proteomes" id="UP000310189">
    <property type="component" value="Unassembled WGS sequence"/>
</dbReference>
<keyword evidence="10 18" id="KW-1133">Transmembrane helix</keyword>
<dbReference type="GO" id="GO:0012505">
    <property type="term" value="C:endomembrane system"/>
    <property type="evidence" value="ECO:0007669"/>
    <property type="project" value="UniProtKB-SubCell"/>
</dbReference>
<dbReference type="SMART" id="SM01270">
    <property type="entry name" value="Longin"/>
    <property type="match status" value="1"/>
</dbReference>
<dbReference type="Gene3D" id="3.30.70.260">
    <property type="match status" value="1"/>
</dbReference>
<dbReference type="GO" id="GO:0005737">
    <property type="term" value="C:cytoplasm"/>
    <property type="evidence" value="ECO:0007669"/>
    <property type="project" value="TreeGrafter"/>
</dbReference>
<evidence type="ECO:0000256" key="12">
    <source>
        <dbReference type="ARBA" id="ARBA00023235"/>
    </source>
</evidence>
<evidence type="ECO:0000256" key="13">
    <source>
        <dbReference type="ARBA" id="ARBA00026133"/>
    </source>
</evidence>
<comment type="subcellular location">
    <subcellularLocation>
        <location evidence="16">Endomembrane system</location>
        <topology evidence="16">Single-pass type IV membrane protein</topology>
    </subcellularLocation>
</comment>
<dbReference type="InterPro" id="IPR001388">
    <property type="entry name" value="Synaptobrevin-like"/>
</dbReference>
<sequence length="559" mass="61087">MRVVVYNSASEQVLVDYNKDSVSINLKQIIDKIPPNNSKLSYLVGDYLVNYESIEGIIYLVITNKDEDRHKAFALIGKLQRVDDLTESTVAGLVDTPTHQLQQNLNQVKQVMIDNVDNIIARGDRIDNLVDRTNDMSSQAFAFRKRSTTLRRQMWYKNKRIQVLTGFVCVVSQCVLKVYSTHSYSDHGIPLHFLFLWLVLVAVLMLVLLLPLLLLLLPCTICMTYPLTHSSIIASLRSPAKALLTTTTATMNGITCAHTLLYSAIHSHSPSSVNTGSTGSTTAFYSTKPSQSSPTPTKLSPLKLHASLPSLSPTEQGKRLAAYAAVDANVSLDSRVIGIGSGSTVPYVIERIVQQGEESNVQRVFIPTGFQSKELIVQNGLVLGDVDQYPTIDVTLDGADEVDNNLNAVKGGGACHLREKVLAEAAKIFVIVADERKNSKLLGTTWTQGVPIEVAPFAYAKVLKNVAKLGSTNPALRMGIKKAGPVVTDNGNFVIDAPFSESYYRDPKELLMRIKMLTGVVEVGLFCGMAKAAYFGYSNGSVLIRSADGTICEQSSTHE</sequence>
<evidence type="ECO:0000256" key="3">
    <source>
        <dbReference type="ARBA" id="ARBA00008025"/>
    </source>
</evidence>
<dbReference type="Pfam" id="PF13774">
    <property type="entry name" value="Longin"/>
    <property type="match status" value="1"/>
</dbReference>
<comment type="catalytic activity">
    <reaction evidence="1">
        <text>aldehydo-D-ribose 5-phosphate = D-ribulose 5-phosphate</text>
        <dbReference type="Rhea" id="RHEA:14657"/>
        <dbReference type="ChEBI" id="CHEBI:58121"/>
        <dbReference type="ChEBI" id="CHEBI:58273"/>
        <dbReference type="EC" id="5.3.1.6"/>
    </reaction>
</comment>
<evidence type="ECO:0000256" key="18">
    <source>
        <dbReference type="SAM" id="Phobius"/>
    </source>
</evidence>
<dbReference type="FunFam" id="3.30.70.260:FF:000053">
    <property type="entry name" value="Ribose-5-phosphate isomerase, putative"/>
    <property type="match status" value="1"/>
</dbReference>
<dbReference type="PRINTS" id="PR00219">
    <property type="entry name" value="SYNAPTOBREVN"/>
</dbReference>
<dbReference type="Gene3D" id="3.40.50.1360">
    <property type="match status" value="1"/>
</dbReference>
<comment type="similarity">
    <text evidence="4">Belongs to the ribose 5-phosphate isomerase family.</text>
</comment>
<dbReference type="Pfam" id="PF06026">
    <property type="entry name" value="Rib_5-P_isom_A"/>
    <property type="match status" value="1"/>
</dbReference>
<dbReference type="InterPro" id="IPR037171">
    <property type="entry name" value="NagB/RpiA_transferase-like"/>
</dbReference>
<dbReference type="Gene3D" id="3.30.450.50">
    <property type="entry name" value="Longin domain"/>
    <property type="match status" value="1"/>
</dbReference>
<evidence type="ECO:0000256" key="14">
    <source>
        <dbReference type="ARBA" id="ARBA00029734"/>
    </source>
</evidence>
<dbReference type="SUPFAM" id="SSF75445">
    <property type="entry name" value="D-ribose-5-phosphate isomerase (RpiA), lid domain"/>
    <property type="match status" value="1"/>
</dbReference>
<dbReference type="SUPFAM" id="SSF100950">
    <property type="entry name" value="NagB/RpiA/CoA transferase-like"/>
    <property type="match status" value="1"/>
</dbReference>
<dbReference type="PROSITE" id="PS50859">
    <property type="entry name" value="LONGIN"/>
    <property type="match status" value="1"/>
</dbReference>
<keyword evidence="17" id="KW-0175">Coiled coil</keyword>
<evidence type="ECO:0000256" key="4">
    <source>
        <dbReference type="ARBA" id="ARBA00008088"/>
    </source>
</evidence>
<dbReference type="GO" id="GO:0016192">
    <property type="term" value="P:vesicle-mediated transport"/>
    <property type="evidence" value="ECO:0007669"/>
    <property type="project" value="InterPro"/>
</dbReference>
<dbReference type="EC" id="5.3.1.6" evidence="5"/>